<evidence type="ECO:0000256" key="3">
    <source>
        <dbReference type="ARBA" id="ARBA00004699"/>
    </source>
</evidence>
<dbReference type="InterPro" id="IPR005844">
    <property type="entry name" value="A-D-PHexomutase_a/b/a-I"/>
</dbReference>
<dbReference type="Pfam" id="PF02879">
    <property type="entry name" value="PGM_PMM_II"/>
    <property type="match status" value="1"/>
</dbReference>
<evidence type="ECO:0000259" key="15">
    <source>
        <dbReference type="Pfam" id="PF02880"/>
    </source>
</evidence>
<accession>A0A5P9NRI5</accession>
<dbReference type="AlphaFoldDB" id="A0A5P9NRI5"/>
<evidence type="ECO:0000259" key="12">
    <source>
        <dbReference type="Pfam" id="PF00408"/>
    </source>
</evidence>
<dbReference type="InterPro" id="IPR005841">
    <property type="entry name" value="Alpha-D-phosphohexomutase_SF"/>
</dbReference>
<dbReference type="InterPro" id="IPR005846">
    <property type="entry name" value="A-D-PHexomutase_a/b/a-III"/>
</dbReference>
<gene>
    <name evidence="16" type="ORF">EY643_19190</name>
</gene>
<comment type="pathway">
    <text evidence="3">Nucleotide-sugar biosynthesis; GDP-alpha-D-mannose biosynthesis; alpha-D-mannose 1-phosphate from D-fructose 6-phosphate: step 2/2.</text>
</comment>
<reference evidence="16 17" key="1">
    <citation type="submission" date="2019-02" db="EMBL/GenBank/DDBJ databases">
        <authorList>
            <person name="Li S.-H."/>
        </authorList>
    </citation>
    <scope>NUCLEOTIDE SEQUENCE [LARGE SCALE GENOMIC DNA]</scope>
    <source>
        <strain evidence="16 17">IMCC14385</strain>
    </source>
</reference>
<feature type="domain" description="Alpha-D-phosphohexomutase alpha/beta/alpha" evidence="14">
    <location>
        <begin position="542"/>
        <end position="639"/>
    </location>
</feature>
<evidence type="ECO:0000256" key="7">
    <source>
        <dbReference type="ARBA" id="ARBA00022723"/>
    </source>
</evidence>
<name>A0A5P9NRI5_9GAMM</name>
<keyword evidence="6" id="KW-0597">Phosphoprotein</keyword>
<keyword evidence="7" id="KW-0479">Metal-binding</keyword>
<keyword evidence="11" id="KW-0812">Transmembrane</keyword>
<keyword evidence="9" id="KW-0413">Isomerase</keyword>
<feature type="region of interest" description="Disordered" evidence="10">
    <location>
        <begin position="1"/>
        <end position="28"/>
    </location>
</feature>
<keyword evidence="17" id="KW-1185">Reference proteome</keyword>
<dbReference type="InterPro" id="IPR005845">
    <property type="entry name" value="A-D-PHexomutase_a/b/a-II"/>
</dbReference>
<keyword evidence="11" id="KW-0472">Membrane</keyword>
<dbReference type="Pfam" id="PF00408">
    <property type="entry name" value="PGM_PMM_IV"/>
    <property type="match status" value="1"/>
</dbReference>
<dbReference type="OrthoDB" id="9803322at2"/>
<evidence type="ECO:0000256" key="9">
    <source>
        <dbReference type="ARBA" id="ARBA00023235"/>
    </source>
</evidence>
<dbReference type="Gene3D" id="3.30.310.50">
    <property type="entry name" value="Alpha-D-phosphohexomutase, C-terminal domain"/>
    <property type="match status" value="1"/>
</dbReference>
<dbReference type="RefSeq" id="WP_153240775.1">
    <property type="nucleotide sequence ID" value="NZ_CP036422.1"/>
</dbReference>
<feature type="domain" description="Alpha-D-phosphohexomutase alpha/beta/alpha" evidence="13">
    <location>
        <begin position="397"/>
        <end position="524"/>
    </location>
</feature>
<evidence type="ECO:0000256" key="10">
    <source>
        <dbReference type="SAM" id="MobiDB-lite"/>
    </source>
</evidence>
<evidence type="ECO:0000256" key="1">
    <source>
        <dbReference type="ARBA" id="ARBA00000586"/>
    </source>
</evidence>
<dbReference type="SUPFAM" id="SSF53738">
    <property type="entry name" value="Phosphoglucomutase, first 3 domains"/>
    <property type="match status" value="3"/>
</dbReference>
<dbReference type="GO" id="GO:0000287">
    <property type="term" value="F:magnesium ion binding"/>
    <property type="evidence" value="ECO:0007669"/>
    <property type="project" value="InterPro"/>
</dbReference>
<dbReference type="PROSITE" id="PS00710">
    <property type="entry name" value="PGM_PMM"/>
    <property type="match status" value="1"/>
</dbReference>
<comment type="cofactor">
    <cofactor evidence="2">
        <name>Mg(2+)</name>
        <dbReference type="ChEBI" id="CHEBI:18420"/>
    </cofactor>
</comment>
<comment type="catalytic activity">
    <reaction evidence="1">
        <text>alpha-D-mannose 1-phosphate = D-mannose 6-phosphate</text>
        <dbReference type="Rhea" id="RHEA:11140"/>
        <dbReference type="ChEBI" id="CHEBI:58409"/>
        <dbReference type="ChEBI" id="CHEBI:58735"/>
        <dbReference type="EC" id="5.4.2.8"/>
    </reaction>
</comment>
<keyword evidence="11" id="KW-1133">Transmembrane helix</keyword>
<dbReference type="Pfam" id="PF02880">
    <property type="entry name" value="PGM_PMM_III"/>
    <property type="match status" value="1"/>
</dbReference>
<evidence type="ECO:0000256" key="6">
    <source>
        <dbReference type="ARBA" id="ARBA00022553"/>
    </source>
</evidence>
<sequence length="847" mass="90844">MLKLTKKNKDASGGKSRPKTAGKSQGISSPGNALYKILITALGALALVLVVAFTYLLLLREPALSHNQIERAADSYASQQATNLHRMITLLRSRMVAAANTPLAQTAIASQSREELQAVETALLEHFPELISLRILPVGEMGTAAFKGGNQGLRNHIEVNMVGRTSDGEATRPESYQIEGQWLTSLAQLVKNPDIENRNAVILATLANDSINRLLEGLDGSVGNFAVEQAYTSPTGLAKTNIIASTGNGGDEAYTRYAAIPDTTWTIAFTPSEALLQALTPSSMPTLAVFILCMLGAVGAFALVAIRMSRVLENDVNQMISAADRKSELQLATPQLVPAARQLRRATLRAIRAGNAAAESVPEEDTQTLDLESETGSLELDLASDAPDVPDDFPAHIFRAYDIRGDARSELNEELIAQIGLAIGTIAGEMNEQSLLVGCDGRKSSPALKAVLIRALMESGRDVIDIGLVPTPVLYFATHHLECRSGIMVTGSHNPKTDNGLKIVLNRQTIAAGGIEQIRDRVLAGDFSHGSGRMIKEDVVPAYVEEIAHDVAVAVPLKIVLDAGNGATSAIAPELFEELGCEVVPLYCSVDGDFPNHAPDTSDEANLTDLIEAVKEENADFGVAFDGDGDRLAVVTSSGRIVRSDILLMVFAEDVVSRNPGADVVFDVKCSRNLTQLITQHGGRPVLWKTGHAFMKEKMAETGALLGGEFSGHMFFGERWFGFDDGMYAAGRLAEILGTHGSTLDELIDRFPATVNTPEILIPVDDRGKHAIVERIVAGAEFSGGRVNTMDGLRVDFAEGWGLVRASNTTAALTARFEAESEEALENIKNEFREQISVTAPSLDLNF</sequence>
<dbReference type="CDD" id="cd03089">
    <property type="entry name" value="PMM_PGM"/>
    <property type="match status" value="1"/>
</dbReference>
<evidence type="ECO:0000313" key="17">
    <source>
        <dbReference type="Proteomes" id="UP000326287"/>
    </source>
</evidence>
<dbReference type="Pfam" id="PF02878">
    <property type="entry name" value="PGM_PMM_I"/>
    <property type="match status" value="1"/>
</dbReference>
<dbReference type="KEGG" id="halc:EY643_19190"/>
<dbReference type="GO" id="GO:0004615">
    <property type="term" value="F:phosphomannomutase activity"/>
    <property type="evidence" value="ECO:0007669"/>
    <property type="project" value="UniProtKB-EC"/>
</dbReference>
<dbReference type="EC" id="5.4.2.8" evidence="5"/>
<comment type="similarity">
    <text evidence="4">Belongs to the phosphohexose mutase family.</text>
</comment>
<dbReference type="PANTHER" id="PTHR43771">
    <property type="entry name" value="PHOSPHOMANNOMUTASE"/>
    <property type="match status" value="1"/>
</dbReference>
<proteinExistence type="inferred from homology"/>
<dbReference type="InterPro" id="IPR016055">
    <property type="entry name" value="A-D-PHexomutase_a/b/a-I/II/III"/>
</dbReference>
<feature type="domain" description="Alpha-D-phosphohexomutase alpha/beta/alpha" evidence="15">
    <location>
        <begin position="644"/>
        <end position="751"/>
    </location>
</feature>
<evidence type="ECO:0000313" key="16">
    <source>
        <dbReference type="EMBL" id="QFU77628.1"/>
    </source>
</evidence>
<dbReference type="InterPro" id="IPR005843">
    <property type="entry name" value="A-D-PHexomutase_C"/>
</dbReference>
<evidence type="ECO:0000259" key="13">
    <source>
        <dbReference type="Pfam" id="PF02878"/>
    </source>
</evidence>
<evidence type="ECO:0000256" key="8">
    <source>
        <dbReference type="ARBA" id="ARBA00022842"/>
    </source>
</evidence>
<keyword evidence="8" id="KW-0460">Magnesium</keyword>
<protein>
    <recommendedName>
        <fullName evidence="5">phosphomannomutase</fullName>
        <ecNumber evidence="5">5.4.2.8</ecNumber>
    </recommendedName>
</protein>
<evidence type="ECO:0000259" key="14">
    <source>
        <dbReference type="Pfam" id="PF02879"/>
    </source>
</evidence>
<dbReference type="EMBL" id="CP036422">
    <property type="protein sequence ID" value="QFU77628.1"/>
    <property type="molecule type" value="Genomic_DNA"/>
</dbReference>
<dbReference type="PRINTS" id="PR00509">
    <property type="entry name" value="PGMPMM"/>
</dbReference>
<organism evidence="16 17">
    <name type="scientific">Halioglobus maricola</name>
    <dbReference type="NCBI Taxonomy" id="2601894"/>
    <lineage>
        <taxon>Bacteria</taxon>
        <taxon>Pseudomonadati</taxon>
        <taxon>Pseudomonadota</taxon>
        <taxon>Gammaproteobacteria</taxon>
        <taxon>Cellvibrionales</taxon>
        <taxon>Halieaceae</taxon>
        <taxon>Halioglobus</taxon>
    </lineage>
</organism>
<feature type="domain" description="Alpha-D-phosphohexomutase C-terminal" evidence="12">
    <location>
        <begin position="762"/>
        <end position="834"/>
    </location>
</feature>
<evidence type="ECO:0000256" key="5">
    <source>
        <dbReference type="ARBA" id="ARBA00012730"/>
    </source>
</evidence>
<dbReference type="Gene3D" id="3.40.120.10">
    <property type="entry name" value="Alpha-D-Glucose-1,6-Bisphosphate, subunit A, domain 3"/>
    <property type="match status" value="3"/>
</dbReference>
<evidence type="ECO:0000256" key="11">
    <source>
        <dbReference type="SAM" id="Phobius"/>
    </source>
</evidence>
<dbReference type="SUPFAM" id="SSF55957">
    <property type="entry name" value="Phosphoglucomutase, C-terminal domain"/>
    <property type="match status" value="1"/>
</dbReference>
<dbReference type="InterPro" id="IPR016066">
    <property type="entry name" value="A-D-PHexomutase_CS"/>
</dbReference>
<dbReference type="GO" id="GO:0005975">
    <property type="term" value="P:carbohydrate metabolic process"/>
    <property type="evidence" value="ECO:0007669"/>
    <property type="project" value="InterPro"/>
</dbReference>
<feature type="transmembrane region" description="Helical" evidence="11">
    <location>
        <begin position="33"/>
        <end position="58"/>
    </location>
</feature>
<dbReference type="InterPro" id="IPR036900">
    <property type="entry name" value="A-D-PHexomutase_C_sf"/>
</dbReference>
<feature type="transmembrane region" description="Helical" evidence="11">
    <location>
        <begin position="287"/>
        <end position="306"/>
    </location>
</feature>
<dbReference type="Proteomes" id="UP000326287">
    <property type="component" value="Chromosome"/>
</dbReference>
<dbReference type="PANTHER" id="PTHR43771:SF2">
    <property type="entry name" value="PHOSPHOMANNOMUTASE_PHOSPHOGLUCOMUTASE"/>
    <property type="match status" value="1"/>
</dbReference>
<evidence type="ECO:0000256" key="2">
    <source>
        <dbReference type="ARBA" id="ARBA00001946"/>
    </source>
</evidence>
<evidence type="ECO:0000256" key="4">
    <source>
        <dbReference type="ARBA" id="ARBA00010231"/>
    </source>
</evidence>